<dbReference type="KEGG" id="sva:SVA_0903"/>
<accession>A0A1B4V4K5</accession>
<feature type="transmembrane region" description="Helical" evidence="7">
    <location>
        <begin position="149"/>
        <end position="169"/>
    </location>
</feature>
<dbReference type="PANTHER" id="PTHR43066:SF26">
    <property type="entry name" value="RHOMBOID PROTEASE GLPG"/>
    <property type="match status" value="1"/>
</dbReference>
<gene>
    <name evidence="9" type="ORF">SVA_0903</name>
</gene>
<dbReference type="Proteomes" id="UP000218899">
    <property type="component" value="Chromosome"/>
</dbReference>
<keyword evidence="2" id="KW-1003">Cell membrane</keyword>
<dbReference type="GO" id="GO:0016020">
    <property type="term" value="C:membrane"/>
    <property type="evidence" value="ECO:0007669"/>
    <property type="project" value="UniProtKB-SubCell"/>
</dbReference>
<keyword evidence="10" id="KW-1185">Reference proteome</keyword>
<feature type="transmembrane region" description="Helical" evidence="7">
    <location>
        <begin position="60"/>
        <end position="83"/>
    </location>
</feature>
<evidence type="ECO:0000256" key="1">
    <source>
        <dbReference type="ARBA" id="ARBA00004141"/>
    </source>
</evidence>
<dbReference type="SUPFAM" id="SSF144091">
    <property type="entry name" value="Rhomboid-like"/>
    <property type="match status" value="1"/>
</dbReference>
<dbReference type="PANTHER" id="PTHR43066">
    <property type="entry name" value="RHOMBOID-RELATED PROTEIN"/>
    <property type="match status" value="1"/>
</dbReference>
<evidence type="ECO:0000313" key="9">
    <source>
        <dbReference type="EMBL" id="BAU47482.1"/>
    </source>
</evidence>
<proteinExistence type="predicted"/>
<evidence type="ECO:0000256" key="2">
    <source>
        <dbReference type="ARBA" id="ARBA00022475"/>
    </source>
</evidence>
<evidence type="ECO:0000256" key="3">
    <source>
        <dbReference type="ARBA" id="ARBA00022519"/>
    </source>
</evidence>
<feature type="transmembrane region" description="Helical" evidence="7">
    <location>
        <begin position="95"/>
        <end position="112"/>
    </location>
</feature>
<name>A0A1B4V4K5_9GAMM</name>
<keyword evidence="3" id="KW-0997">Cell inner membrane</keyword>
<keyword evidence="5 7" id="KW-1133">Transmembrane helix</keyword>
<evidence type="ECO:0000256" key="7">
    <source>
        <dbReference type="SAM" id="Phobius"/>
    </source>
</evidence>
<protein>
    <submittedName>
        <fullName evidence="9">Peptidase S54</fullName>
    </submittedName>
</protein>
<dbReference type="Pfam" id="PF01694">
    <property type="entry name" value="Rhomboid"/>
    <property type="match status" value="1"/>
</dbReference>
<evidence type="ECO:0000259" key="8">
    <source>
        <dbReference type="Pfam" id="PF01694"/>
    </source>
</evidence>
<dbReference type="Gene3D" id="1.20.1540.10">
    <property type="entry name" value="Rhomboid-like"/>
    <property type="match status" value="1"/>
</dbReference>
<organism evidence="9 10">
    <name type="scientific">Sulfurifustis variabilis</name>
    <dbReference type="NCBI Taxonomy" id="1675686"/>
    <lineage>
        <taxon>Bacteria</taxon>
        <taxon>Pseudomonadati</taxon>
        <taxon>Pseudomonadota</taxon>
        <taxon>Gammaproteobacteria</taxon>
        <taxon>Acidiferrobacterales</taxon>
        <taxon>Acidiferrobacteraceae</taxon>
        <taxon>Sulfurifustis</taxon>
    </lineage>
</organism>
<dbReference type="AlphaFoldDB" id="A0A1B4V4K5"/>
<keyword evidence="6 7" id="KW-0472">Membrane</keyword>
<evidence type="ECO:0000256" key="5">
    <source>
        <dbReference type="ARBA" id="ARBA00022989"/>
    </source>
</evidence>
<evidence type="ECO:0000256" key="4">
    <source>
        <dbReference type="ARBA" id="ARBA00022692"/>
    </source>
</evidence>
<comment type="subcellular location">
    <subcellularLocation>
        <location evidence="1">Membrane</location>
        <topology evidence="1">Multi-pass membrane protein</topology>
    </subcellularLocation>
</comment>
<evidence type="ECO:0000313" key="10">
    <source>
        <dbReference type="Proteomes" id="UP000218899"/>
    </source>
</evidence>
<dbReference type="OrthoDB" id="9778341at2"/>
<feature type="domain" description="Peptidase S54 rhomboid" evidence="8">
    <location>
        <begin position="57"/>
        <end position="191"/>
    </location>
</feature>
<keyword evidence="4 7" id="KW-0812">Transmembrane</keyword>
<dbReference type="RefSeq" id="WP_096459357.1">
    <property type="nucleotide sequence ID" value="NZ_AP014936.1"/>
</dbReference>
<sequence>MANDTARLGSLPPLTVALIVVSGLLALHSNLGASRAALAPFLFTPPGGDLLAGLRAGEYWRLLTPIFIHFGPLHLLFNMMWLWDLGGLLERRRGVVFLAGFVAAVGIAANLAEYLVSGARIFGGMSGVVYGLLGYFWMQGKYNPRFGYVLHKQVVVTMLAWYVLCWTGLLGPIANWAHTAGLVIGVVWGYLERGGREPAPDAGT</sequence>
<dbReference type="InterPro" id="IPR022764">
    <property type="entry name" value="Peptidase_S54_rhomboid_dom"/>
</dbReference>
<dbReference type="InterPro" id="IPR035952">
    <property type="entry name" value="Rhomboid-like_sf"/>
</dbReference>
<evidence type="ECO:0000256" key="6">
    <source>
        <dbReference type="ARBA" id="ARBA00023136"/>
    </source>
</evidence>
<dbReference type="GO" id="GO:0004252">
    <property type="term" value="F:serine-type endopeptidase activity"/>
    <property type="evidence" value="ECO:0007669"/>
    <property type="project" value="InterPro"/>
</dbReference>
<reference evidence="9 10" key="1">
    <citation type="submission" date="2015-08" db="EMBL/GenBank/DDBJ databases">
        <title>Complete genome sequence of Sulfurifustis variabilis.</title>
        <authorList>
            <person name="Miura A."/>
            <person name="Kojima H."/>
            <person name="Fukui M."/>
        </authorList>
    </citation>
    <scope>NUCLEOTIDE SEQUENCE [LARGE SCALE GENOMIC DNA]</scope>
    <source>
        <strain evidence="10">skN76</strain>
    </source>
</reference>
<feature type="transmembrane region" description="Helical" evidence="7">
    <location>
        <begin position="118"/>
        <end position="137"/>
    </location>
</feature>
<dbReference type="EMBL" id="AP014936">
    <property type="protein sequence ID" value="BAU47482.1"/>
    <property type="molecule type" value="Genomic_DNA"/>
</dbReference>